<dbReference type="Pfam" id="PF08534">
    <property type="entry name" value="Redoxin"/>
    <property type="match status" value="1"/>
</dbReference>
<dbReference type="NCBIfam" id="TIGR00385">
    <property type="entry name" value="dsbE"/>
    <property type="match status" value="1"/>
</dbReference>
<dbReference type="InterPro" id="IPR004799">
    <property type="entry name" value="Periplasmic_diS_OxRdtase_DsbE"/>
</dbReference>
<dbReference type="InterPro" id="IPR017937">
    <property type="entry name" value="Thioredoxin_CS"/>
</dbReference>
<evidence type="ECO:0000256" key="3">
    <source>
        <dbReference type="ARBA" id="ARBA00022748"/>
    </source>
</evidence>
<proteinExistence type="inferred from homology"/>
<evidence type="ECO:0000256" key="5">
    <source>
        <dbReference type="ARBA" id="ARBA00023284"/>
    </source>
</evidence>
<feature type="domain" description="Thioredoxin" evidence="6">
    <location>
        <begin position="33"/>
        <end position="175"/>
    </location>
</feature>
<dbReference type="InterPro" id="IPR013766">
    <property type="entry name" value="Thioredoxin_domain"/>
</dbReference>
<dbReference type="EMBL" id="CP136921">
    <property type="protein sequence ID" value="WOO33633.1"/>
    <property type="molecule type" value="Genomic_DNA"/>
</dbReference>
<sequence length="175" mass="19608">MKKKALIPLALFLVLAVFLAIGLTRDPRVVPSPLIGKDAPQFTAPVLASPEKTFALQDMRGKVWLLNVWASWCTACLQEHPVLVDYARRKDIPLVGLAYKDKPADSIKWLQRKGDPYDFTVVDQDGRIGIDFGVYGVPETFLIDQAGKIRFKQIGPVTVEALEKQILPLIRELQK</sequence>
<keyword evidence="4" id="KW-1015">Disulfide bond</keyword>
<keyword evidence="8" id="KW-1185">Reference proteome</keyword>
<accession>A0ABZ0J9P5</accession>
<comment type="subcellular location">
    <subcellularLocation>
        <location evidence="1">Cell envelope</location>
    </subcellularLocation>
</comment>
<reference evidence="7 8" key="1">
    <citation type="submission" date="2023-03" db="EMBL/GenBank/DDBJ databases">
        <title>Diaphorobacter basophil sp. nov., isolated from a sewage-treatment plant.</title>
        <authorList>
            <person name="Yang K."/>
        </authorList>
    </citation>
    <scope>NUCLEOTIDE SEQUENCE [LARGE SCALE GENOMIC DNA]</scope>
    <source>
        <strain evidence="7 8">Y-1</strain>
    </source>
</reference>
<dbReference type="InterPro" id="IPR013740">
    <property type="entry name" value="Redoxin"/>
</dbReference>
<dbReference type="InterPro" id="IPR050553">
    <property type="entry name" value="Thioredoxin_ResA/DsbE_sf"/>
</dbReference>
<gene>
    <name evidence="7" type="ORF">P4826_06050</name>
</gene>
<name>A0ABZ0J9P5_9BURK</name>
<evidence type="ECO:0000313" key="7">
    <source>
        <dbReference type="EMBL" id="WOO33633.1"/>
    </source>
</evidence>
<evidence type="ECO:0000256" key="2">
    <source>
        <dbReference type="ARBA" id="ARBA00007758"/>
    </source>
</evidence>
<evidence type="ECO:0000259" key="6">
    <source>
        <dbReference type="PROSITE" id="PS51352"/>
    </source>
</evidence>
<evidence type="ECO:0000313" key="8">
    <source>
        <dbReference type="Proteomes" id="UP001303211"/>
    </source>
</evidence>
<dbReference type="RefSeq" id="WP_317702998.1">
    <property type="nucleotide sequence ID" value="NZ_CP136921.1"/>
</dbReference>
<dbReference type="Gene3D" id="3.40.30.10">
    <property type="entry name" value="Glutaredoxin"/>
    <property type="match status" value="1"/>
</dbReference>
<protein>
    <submittedName>
        <fullName evidence="7">DsbE family thiol:disulfide interchange protein</fullName>
    </submittedName>
</protein>
<dbReference type="PROSITE" id="PS51352">
    <property type="entry name" value="THIOREDOXIN_2"/>
    <property type="match status" value="1"/>
</dbReference>
<dbReference type="PANTHER" id="PTHR42852">
    <property type="entry name" value="THIOL:DISULFIDE INTERCHANGE PROTEIN DSBE"/>
    <property type="match status" value="1"/>
</dbReference>
<comment type="similarity">
    <text evidence="2">Belongs to the thioredoxin family. DsbE subfamily.</text>
</comment>
<keyword evidence="3" id="KW-0201">Cytochrome c-type biogenesis</keyword>
<dbReference type="PROSITE" id="PS00194">
    <property type="entry name" value="THIOREDOXIN_1"/>
    <property type="match status" value="1"/>
</dbReference>
<dbReference type="InterPro" id="IPR036249">
    <property type="entry name" value="Thioredoxin-like_sf"/>
</dbReference>
<organism evidence="7 8">
    <name type="scientific">Diaphorobacter limosus</name>
    <dbReference type="NCBI Taxonomy" id="3036128"/>
    <lineage>
        <taxon>Bacteria</taxon>
        <taxon>Pseudomonadati</taxon>
        <taxon>Pseudomonadota</taxon>
        <taxon>Betaproteobacteria</taxon>
        <taxon>Burkholderiales</taxon>
        <taxon>Comamonadaceae</taxon>
        <taxon>Diaphorobacter</taxon>
    </lineage>
</organism>
<dbReference type="PANTHER" id="PTHR42852:SF6">
    <property type="entry name" value="THIOL:DISULFIDE INTERCHANGE PROTEIN DSBE"/>
    <property type="match status" value="1"/>
</dbReference>
<evidence type="ECO:0000256" key="1">
    <source>
        <dbReference type="ARBA" id="ARBA00004196"/>
    </source>
</evidence>
<dbReference type="SUPFAM" id="SSF52833">
    <property type="entry name" value="Thioredoxin-like"/>
    <property type="match status" value="1"/>
</dbReference>
<dbReference type="CDD" id="cd03010">
    <property type="entry name" value="TlpA_like_DsbE"/>
    <property type="match status" value="1"/>
</dbReference>
<dbReference type="Proteomes" id="UP001303211">
    <property type="component" value="Chromosome"/>
</dbReference>
<evidence type="ECO:0000256" key="4">
    <source>
        <dbReference type="ARBA" id="ARBA00023157"/>
    </source>
</evidence>
<keyword evidence="5" id="KW-0676">Redox-active center</keyword>